<gene>
    <name evidence="2" type="ORF">CC77DRAFT_949816</name>
</gene>
<feature type="non-terminal residue" evidence="2">
    <location>
        <position position="180"/>
    </location>
</feature>
<proteinExistence type="predicted"/>
<organism evidence="2 3">
    <name type="scientific">Alternaria alternata</name>
    <name type="common">Alternaria rot fungus</name>
    <name type="synonym">Torula alternata</name>
    <dbReference type="NCBI Taxonomy" id="5599"/>
    <lineage>
        <taxon>Eukaryota</taxon>
        <taxon>Fungi</taxon>
        <taxon>Dikarya</taxon>
        <taxon>Ascomycota</taxon>
        <taxon>Pezizomycotina</taxon>
        <taxon>Dothideomycetes</taxon>
        <taxon>Pleosporomycetidae</taxon>
        <taxon>Pleosporales</taxon>
        <taxon>Pleosporineae</taxon>
        <taxon>Pleosporaceae</taxon>
        <taxon>Alternaria</taxon>
        <taxon>Alternaria sect. Alternaria</taxon>
        <taxon>Alternaria alternata complex</taxon>
    </lineage>
</organism>
<dbReference type="Proteomes" id="UP000077248">
    <property type="component" value="Unassembled WGS sequence"/>
</dbReference>
<name>A0A177D3A5_ALTAL</name>
<dbReference type="AlphaFoldDB" id="A0A177D3A5"/>
<sequence>MAQHVPRQSKDNLVQIRRWLDTCRSKHDRCNNWCSRLGTKGRRPTRVLELSDNAVRLRCNLQAIDSFEYLALSHMWGTNPSQQLRLTASTLQEFEKIIPLELLPSIFAEAIQITRHLGFRYLWIDSLCIIQDSKHDWTAEANLMSAVYNNAVCTIAVLFPPQVAFSSTQFRDDPRHLTPC</sequence>
<dbReference type="EMBL" id="KV441504">
    <property type="protein sequence ID" value="OAG13928.1"/>
    <property type="molecule type" value="Genomic_DNA"/>
</dbReference>
<accession>A0A177D3A5</accession>
<dbReference type="RefSeq" id="XP_018379349.1">
    <property type="nucleotide sequence ID" value="XM_018535280.1"/>
</dbReference>
<protein>
    <submittedName>
        <fullName evidence="2">HET-domain-containing protein</fullName>
    </submittedName>
</protein>
<dbReference type="Pfam" id="PF06985">
    <property type="entry name" value="HET"/>
    <property type="match status" value="1"/>
</dbReference>
<dbReference type="KEGG" id="aalt:CC77DRAFT_949816"/>
<dbReference type="VEuPathDB" id="FungiDB:CC77DRAFT_949816"/>
<dbReference type="PANTHER" id="PTHR33112:SF10">
    <property type="entry name" value="TOL"/>
    <property type="match status" value="1"/>
</dbReference>
<feature type="domain" description="Heterokaryon incompatibility" evidence="1">
    <location>
        <begin position="69"/>
        <end position="162"/>
    </location>
</feature>
<evidence type="ECO:0000313" key="3">
    <source>
        <dbReference type="Proteomes" id="UP000077248"/>
    </source>
</evidence>
<evidence type="ECO:0000259" key="1">
    <source>
        <dbReference type="Pfam" id="PF06985"/>
    </source>
</evidence>
<reference evidence="2 3" key="1">
    <citation type="submission" date="2016-05" db="EMBL/GenBank/DDBJ databases">
        <title>Comparative analysis of secretome profiles of manganese(II)-oxidizing ascomycete fungi.</title>
        <authorList>
            <consortium name="DOE Joint Genome Institute"/>
            <person name="Zeiner C.A."/>
            <person name="Purvine S.O."/>
            <person name="Zink E.M."/>
            <person name="Wu S."/>
            <person name="Pasa-Tolic L."/>
            <person name="Chaput D.L."/>
            <person name="Haridas S."/>
            <person name="Grigoriev I.V."/>
            <person name="Santelli C.M."/>
            <person name="Hansel C.M."/>
        </authorList>
    </citation>
    <scope>NUCLEOTIDE SEQUENCE [LARGE SCALE GENOMIC DNA]</scope>
    <source>
        <strain evidence="2 3">SRC1lrK2f</strain>
    </source>
</reference>
<dbReference type="GeneID" id="29120874"/>
<dbReference type="STRING" id="5599.A0A177D3A5"/>
<dbReference type="OMA" id="KECYNNH"/>
<evidence type="ECO:0000313" key="2">
    <source>
        <dbReference type="EMBL" id="OAG13928.1"/>
    </source>
</evidence>
<keyword evidence="3" id="KW-1185">Reference proteome</keyword>
<dbReference type="PANTHER" id="PTHR33112">
    <property type="entry name" value="DOMAIN PROTEIN, PUTATIVE-RELATED"/>
    <property type="match status" value="1"/>
</dbReference>
<dbReference type="InterPro" id="IPR010730">
    <property type="entry name" value="HET"/>
</dbReference>